<sequence>MEMKDFVKAALKKVTQKVKDGSLDKREEGYGDSEEMLLDWIWIELKEESPDKDAVIGMDLDDLYEVIESSADMYEDYHILLESVRTDGNP</sequence>
<dbReference type="OrthoDB" id="5518454at2"/>
<keyword evidence="2" id="KW-1185">Reference proteome</keyword>
<organism evidence="1 2">
    <name type="scientific">Syntrophobacter fumaroxidans (strain DSM 10017 / MPOB)</name>
    <dbReference type="NCBI Taxonomy" id="335543"/>
    <lineage>
        <taxon>Bacteria</taxon>
        <taxon>Pseudomonadati</taxon>
        <taxon>Thermodesulfobacteriota</taxon>
        <taxon>Syntrophobacteria</taxon>
        <taxon>Syntrophobacterales</taxon>
        <taxon>Syntrophobacteraceae</taxon>
        <taxon>Syntrophobacter</taxon>
    </lineage>
</organism>
<dbReference type="RefSeq" id="WP_011698719.1">
    <property type="nucleotide sequence ID" value="NC_008554.1"/>
</dbReference>
<dbReference type="KEGG" id="sfu:Sfum_1864"/>
<dbReference type="Proteomes" id="UP000001784">
    <property type="component" value="Chromosome"/>
</dbReference>
<reference evidence="1 2" key="1">
    <citation type="submission" date="2006-10" db="EMBL/GenBank/DDBJ databases">
        <title>Complete sequence of Syntrophobacter fumaroxidans MPOB.</title>
        <authorList>
            <consortium name="US DOE Joint Genome Institute"/>
            <person name="Copeland A."/>
            <person name="Lucas S."/>
            <person name="Lapidus A."/>
            <person name="Barry K."/>
            <person name="Detter J.C."/>
            <person name="Glavina del Rio T."/>
            <person name="Hammon N."/>
            <person name="Israni S."/>
            <person name="Pitluck S."/>
            <person name="Goltsman E.G."/>
            <person name="Martinez M."/>
            <person name="Schmutz J."/>
            <person name="Larimer F."/>
            <person name="Land M."/>
            <person name="Hauser L."/>
            <person name="Kyrpides N."/>
            <person name="Kim E."/>
            <person name="Boone D.R."/>
            <person name="Brockman F."/>
            <person name="Culley D."/>
            <person name="Ferry J."/>
            <person name="Gunsalus R."/>
            <person name="McInerney M.J."/>
            <person name="Morrison M."/>
            <person name="Plugge C."/>
            <person name="Rohlin L."/>
            <person name="Scholten J."/>
            <person name="Sieber J."/>
            <person name="Stams A.J.M."/>
            <person name="Worm P."/>
            <person name="Henstra A.M."/>
            <person name="Richardson P."/>
        </authorList>
    </citation>
    <scope>NUCLEOTIDE SEQUENCE [LARGE SCALE GENOMIC DNA]</scope>
    <source>
        <strain evidence="2">DSM 10017 / MPOB</strain>
    </source>
</reference>
<gene>
    <name evidence="1" type="ordered locus">Sfum_1864</name>
</gene>
<accession>A0LJE7</accession>
<protein>
    <submittedName>
        <fullName evidence="1">Uncharacterized protein</fullName>
    </submittedName>
</protein>
<dbReference type="InParanoid" id="A0LJE7"/>
<dbReference type="EMBL" id="CP000478">
    <property type="protein sequence ID" value="ABK17549.1"/>
    <property type="molecule type" value="Genomic_DNA"/>
</dbReference>
<evidence type="ECO:0000313" key="1">
    <source>
        <dbReference type="EMBL" id="ABK17549.1"/>
    </source>
</evidence>
<name>A0LJE7_SYNFM</name>
<evidence type="ECO:0000313" key="2">
    <source>
        <dbReference type="Proteomes" id="UP000001784"/>
    </source>
</evidence>
<dbReference type="AlphaFoldDB" id="A0LJE7"/>
<proteinExistence type="predicted"/>
<dbReference type="HOGENOM" id="CLU_2439722_0_0_7"/>